<feature type="compositionally biased region" description="Polar residues" evidence="10">
    <location>
        <begin position="210"/>
        <end position="222"/>
    </location>
</feature>
<comment type="subcellular location">
    <subcellularLocation>
        <location evidence="1">Mitochondrion membrane</location>
    </subcellularLocation>
</comment>
<keyword evidence="7" id="KW-0496">Mitochondrion</keyword>
<gene>
    <name evidence="11" type="ORF">JD844_011334</name>
</gene>
<sequence>MATSPPGREICPYCKKTFKRLKSHLPHCKMARGPDSSEVLFPSVKVCSSVMPELLKTEKKRKIKSTETAPKKDHKKSKLNLTRNRTTKSLEELEIAGTAPSNSLHASGDTQTEIKLITEKTHKTNGSGQRASVEVHAQPVKKVVSEMTLEKKSSKIRKSRSEMTSEGKESMPHLAIQPPIQSRKPTSESPSQTTKPFAKHRLSKEDVGKQTESSWPDSSTEDLQPIAHGITDRIELVIENHRVRVLRNKPRSSVQNISLNGAPISNSKTCQWPIKSFPGGEKIDSTDGQQVVTVTQNGNGKSALGLDLAGNVWSGKMGDGITTVKAHTLPGCSVGSCRKVSGVPLQLATGVKNIIDKNPSFLKREGGYPKGSHVYTNPKSEIYIEFAEVLEEKDGDKTSNCSLTSLEKGTPLPSRTIVSSEISLRPPSLHMIERTSAHGLLPPDRNVETHSLGLEFFPELYPNYLSLGLLSRRLPQWNVRIPGAQILILPSEGKQIPLAERCLMDVKLQDLPAWLATRDLSLQGMLRGTHRAWNGYYNKYINVKKGGMAGISMLLLGYCILSYAWSYEHISKASFLMLYQLSPQ</sequence>
<evidence type="ECO:0000313" key="12">
    <source>
        <dbReference type="Proteomes" id="UP000826234"/>
    </source>
</evidence>
<evidence type="ECO:0000256" key="1">
    <source>
        <dbReference type="ARBA" id="ARBA00004325"/>
    </source>
</evidence>
<protein>
    <recommendedName>
        <fullName evidence="13">ATP synthase membrane subunit f</fullName>
    </recommendedName>
</protein>
<evidence type="ECO:0000256" key="4">
    <source>
        <dbReference type="ARBA" id="ARBA00022547"/>
    </source>
</evidence>
<feature type="region of interest" description="Disordered" evidence="10">
    <location>
        <begin position="144"/>
        <end position="224"/>
    </location>
</feature>
<feature type="compositionally biased region" description="Basic and acidic residues" evidence="10">
    <location>
        <begin position="148"/>
        <end position="171"/>
    </location>
</feature>
<feature type="region of interest" description="Disordered" evidence="10">
    <location>
        <begin position="59"/>
        <end position="93"/>
    </location>
</feature>
<evidence type="ECO:0000256" key="5">
    <source>
        <dbReference type="ARBA" id="ARBA00022781"/>
    </source>
</evidence>
<keyword evidence="4" id="KW-0138">CF(0)</keyword>
<evidence type="ECO:0000256" key="9">
    <source>
        <dbReference type="ARBA" id="ARBA00023310"/>
    </source>
</evidence>
<evidence type="ECO:0008006" key="13">
    <source>
        <dbReference type="Google" id="ProtNLM"/>
    </source>
</evidence>
<keyword evidence="3" id="KW-0813">Transport</keyword>
<dbReference type="PANTHER" id="PTHR16270">
    <property type="entry name" value="HYPOTHETICAL LOC287798"/>
    <property type="match status" value="1"/>
</dbReference>
<keyword evidence="8" id="KW-0472">Membrane</keyword>
<evidence type="ECO:0000313" key="11">
    <source>
        <dbReference type="EMBL" id="KAH0629336.1"/>
    </source>
</evidence>
<evidence type="ECO:0000256" key="7">
    <source>
        <dbReference type="ARBA" id="ARBA00023128"/>
    </source>
</evidence>
<keyword evidence="12" id="KW-1185">Reference proteome</keyword>
<comment type="similarity">
    <text evidence="2">Belongs to the ATPase F chain family.</text>
</comment>
<feature type="compositionally biased region" description="Polar residues" evidence="10">
    <location>
        <begin position="179"/>
        <end position="195"/>
    </location>
</feature>
<organism evidence="11 12">
    <name type="scientific">Phrynosoma platyrhinos</name>
    <name type="common">Desert horned lizard</name>
    <dbReference type="NCBI Taxonomy" id="52577"/>
    <lineage>
        <taxon>Eukaryota</taxon>
        <taxon>Metazoa</taxon>
        <taxon>Chordata</taxon>
        <taxon>Craniata</taxon>
        <taxon>Vertebrata</taxon>
        <taxon>Euteleostomi</taxon>
        <taxon>Lepidosauria</taxon>
        <taxon>Squamata</taxon>
        <taxon>Bifurcata</taxon>
        <taxon>Unidentata</taxon>
        <taxon>Episquamata</taxon>
        <taxon>Toxicofera</taxon>
        <taxon>Iguania</taxon>
        <taxon>Phrynosomatidae</taxon>
        <taxon>Phrynosomatinae</taxon>
        <taxon>Phrynosoma</taxon>
    </lineage>
</organism>
<name>A0ABQ7TIA0_PHRPL</name>
<evidence type="ECO:0000256" key="10">
    <source>
        <dbReference type="SAM" id="MobiDB-lite"/>
    </source>
</evidence>
<dbReference type="EMBL" id="JAIPUX010000439">
    <property type="protein sequence ID" value="KAH0629336.1"/>
    <property type="molecule type" value="Genomic_DNA"/>
</dbReference>
<dbReference type="InterPro" id="IPR037694">
    <property type="entry name" value="MTNAP1"/>
</dbReference>
<evidence type="ECO:0000256" key="3">
    <source>
        <dbReference type="ARBA" id="ARBA00022448"/>
    </source>
</evidence>
<comment type="caution">
    <text evidence="11">The sequence shown here is derived from an EMBL/GenBank/DDBJ whole genome shotgun (WGS) entry which is preliminary data.</text>
</comment>
<dbReference type="Pfam" id="PF10206">
    <property type="entry name" value="WRW"/>
    <property type="match status" value="1"/>
</dbReference>
<accession>A0ABQ7TIA0</accession>
<evidence type="ECO:0000256" key="2">
    <source>
        <dbReference type="ARBA" id="ARBA00005895"/>
    </source>
</evidence>
<dbReference type="PANTHER" id="PTHR16270:SF5">
    <property type="entry name" value="HYPOTHETICAL LOC287798"/>
    <property type="match status" value="1"/>
</dbReference>
<keyword evidence="6" id="KW-0406">Ion transport</keyword>
<proteinExistence type="inferred from homology"/>
<reference evidence="11 12" key="1">
    <citation type="journal article" date="2022" name="Gigascience">
        <title>A chromosome-level genome assembly and annotation of the desert horned lizard, Phrynosoma platyrhinos, provides insight into chromosomal rearrangements among reptiles.</title>
        <authorList>
            <person name="Koochekian N."/>
            <person name="Ascanio A."/>
            <person name="Farleigh K."/>
            <person name="Card D.C."/>
            <person name="Schield D.R."/>
            <person name="Castoe T.A."/>
            <person name="Jezkova T."/>
        </authorList>
    </citation>
    <scope>NUCLEOTIDE SEQUENCE [LARGE SCALE GENOMIC DNA]</scope>
    <source>
        <strain evidence="11">NK-2021</strain>
    </source>
</reference>
<dbReference type="Proteomes" id="UP000826234">
    <property type="component" value="Unassembled WGS sequence"/>
</dbReference>
<keyword evidence="5" id="KW-0375">Hydrogen ion transport</keyword>
<evidence type="ECO:0000256" key="6">
    <source>
        <dbReference type="ARBA" id="ARBA00023065"/>
    </source>
</evidence>
<evidence type="ECO:0000256" key="8">
    <source>
        <dbReference type="ARBA" id="ARBA00023136"/>
    </source>
</evidence>
<dbReference type="InterPro" id="IPR019344">
    <property type="entry name" value="F1F0-ATPsyn_F_prd"/>
</dbReference>
<keyword evidence="9" id="KW-0066">ATP synthesis</keyword>